<keyword evidence="4" id="KW-1133">Transmembrane helix</keyword>
<feature type="region of interest" description="Disordered" evidence="3">
    <location>
        <begin position="33"/>
        <end position="63"/>
    </location>
</feature>
<dbReference type="PANTHER" id="PTHR23310">
    <property type="entry name" value="ACYL-COA-BINDING PROTEIN, ACBP"/>
    <property type="match status" value="1"/>
</dbReference>
<organism evidence="6 7">
    <name type="scientific">Sesamum alatum</name>
    <dbReference type="NCBI Taxonomy" id="300844"/>
    <lineage>
        <taxon>Eukaryota</taxon>
        <taxon>Viridiplantae</taxon>
        <taxon>Streptophyta</taxon>
        <taxon>Embryophyta</taxon>
        <taxon>Tracheophyta</taxon>
        <taxon>Spermatophyta</taxon>
        <taxon>Magnoliopsida</taxon>
        <taxon>eudicotyledons</taxon>
        <taxon>Gunneridae</taxon>
        <taxon>Pentapetalae</taxon>
        <taxon>asterids</taxon>
        <taxon>lamiids</taxon>
        <taxon>Lamiales</taxon>
        <taxon>Pedaliaceae</taxon>
        <taxon>Sesamum</taxon>
    </lineage>
</organism>
<evidence type="ECO:0000256" key="1">
    <source>
        <dbReference type="ARBA" id="ARBA00005567"/>
    </source>
</evidence>
<comment type="caution">
    <text evidence="6">The sequence shown here is derived from an EMBL/GenBank/DDBJ whole genome shotgun (WGS) entry which is preliminary data.</text>
</comment>
<dbReference type="Pfam" id="PF00887">
    <property type="entry name" value="ACBP"/>
    <property type="match status" value="1"/>
</dbReference>
<dbReference type="InterPro" id="IPR000582">
    <property type="entry name" value="Acyl-CoA-binding_protein"/>
</dbReference>
<feature type="compositionally biased region" description="Acidic residues" evidence="3">
    <location>
        <begin position="106"/>
        <end position="128"/>
    </location>
</feature>
<evidence type="ECO:0000259" key="5">
    <source>
        <dbReference type="PROSITE" id="PS51228"/>
    </source>
</evidence>
<accession>A0AAE2CLC2</accession>
<gene>
    <name evidence="6" type="ORF">Salat_1409300</name>
</gene>
<reference evidence="6" key="2">
    <citation type="journal article" date="2024" name="Plant">
        <title>Genomic evolution and insights into agronomic trait innovations of Sesamum species.</title>
        <authorList>
            <person name="Miao H."/>
            <person name="Wang L."/>
            <person name="Qu L."/>
            <person name="Liu H."/>
            <person name="Sun Y."/>
            <person name="Le M."/>
            <person name="Wang Q."/>
            <person name="Wei S."/>
            <person name="Zheng Y."/>
            <person name="Lin W."/>
            <person name="Duan Y."/>
            <person name="Cao H."/>
            <person name="Xiong S."/>
            <person name="Wang X."/>
            <person name="Wei L."/>
            <person name="Li C."/>
            <person name="Ma Q."/>
            <person name="Ju M."/>
            <person name="Zhao R."/>
            <person name="Li G."/>
            <person name="Mu C."/>
            <person name="Tian Q."/>
            <person name="Mei H."/>
            <person name="Zhang T."/>
            <person name="Gao T."/>
            <person name="Zhang H."/>
        </authorList>
    </citation>
    <scope>NUCLEOTIDE SEQUENCE</scope>
    <source>
        <strain evidence="6">3651</strain>
    </source>
</reference>
<comment type="similarity">
    <text evidence="1">Belongs to the ACBP family.</text>
</comment>
<dbReference type="SUPFAM" id="SSF47027">
    <property type="entry name" value="Acyl-CoA binding protein"/>
    <property type="match status" value="1"/>
</dbReference>
<evidence type="ECO:0000313" key="6">
    <source>
        <dbReference type="EMBL" id="KAK4426407.1"/>
    </source>
</evidence>
<feature type="domain" description="ACB" evidence="5">
    <location>
        <begin position="135"/>
        <end position="221"/>
    </location>
</feature>
<feature type="compositionally biased region" description="Basic and acidic residues" evidence="3">
    <location>
        <begin position="33"/>
        <end position="52"/>
    </location>
</feature>
<dbReference type="InterPro" id="IPR014352">
    <property type="entry name" value="FERM/acyl-CoA-bd_prot_sf"/>
</dbReference>
<feature type="region of interest" description="Disordered" evidence="3">
    <location>
        <begin position="99"/>
        <end position="130"/>
    </location>
</feature>
<evidence type="ECO:0000256" key="4">
    <source>
        <dbReference type="SAM" id="Phobius"/>
    </source>
</evidence>
<reference evidence="6" key="1">
    <citation type="submission" date="2020-06" db="EMBL/GenBank/DDBJ databases">
        <authorList>
            <person name="Li T."/>
            <person name="Hu X."/>
            <person name="Zhang T."/>
            <person name="Song X."/>
            <person name="Zhang H."/>
            <person name="Dai N."/>
            <person name="Sheng W."/>
            <person name="Hou X."/>
            <person name="Wei L."/>
        </authorList>
    </citation>
    <scope>NUCLEOTIDE SEQUENCE</scope>
    <source>
        <strain evidence="6">3651</strain>
        <tissue evidence="6">Leaf</tissue>
    </source>
</reference>
<dbReference type="Gene3D" id="1.20.80.10">
    <property type="match status" value="1"/>
</dbReference>
<evidence type="ECO:0000256" key="2">
    <source>
        <dbReference type="ARBA" id="ARBA00023121"/>
    </source>
</evidence>
<keyword evidence="2" id="KW-0446">Lipid-binding</keyword>
<dbReference type="PANTHER" id="PTHR23310:SF105">
    <property type="entry name" value="ACYL-COA-BINDING DOMAIN-CONTAINING PROTEIN 5"/>
    <property type="match status" value="1"/>
</dbReference>
<evidence type="ECO:0000313" key="7">
    <source>
        <dbReference type="Proteomes" id="UP001293254"/>
    </source>
</evidence>
<dbReference type="Proteomes" id="UP001293254">
    <property type="component" value="Unassembled WGS sequence"/>
</dbReference>
<sequence>MDVVEALLLWVVGLSVLVFLILDSIEEGRKNCRGADKSSDLFNDSESRSSHQDEEESVGAAEKTVTLESFQEISETRVPVSVWSEESVSCSGFKDDDACKNMGKNDDDDDDDDGDGEGEEGLTDDDWEGIERSELEKNFGEAVVFVGCKSNADQIADVKLQLYGLQKVVLQGPCYGSQPMALKVSARSKWKAWRKLGNMSRETAMEKYIDVLWGAVPNWKGDRTLTIEDGATSDDPTQEW</sequence>
<proteinExistence type="inferred from homology"/>
<keyword evidence="7" id="KW-1185">Reference proteome</keyword>
<dbReference type="AlphaFoldDB" id="A0AAE2CLC2"/>
<evidence type="ECO:0000256" key="3">
    <source>
        <dbReference type="SAM" id="MobiDB-lite"/>
    </source>
</evidence>
<feature type="transmembrane region" description="Helical" evidence="4">
    <location>
        <begin position="6"/>
        <end position="25"/>
    </location>
</feature>
<name>A0AAE2CLC2_9LAMI</name>
<dbReference type="EMBL" id="JACGWO010000005">
    <property type="protein sequence ID" value="KAK4426407.1"/>
    <property type="molecule type" value="Genomic_DNA"/>
</dbReference>
<dbReference type="GO" id="GO:0006631">
    <property type="term" value="P:fatty acid metabolic process"/>
    <property type="evidence" value="ECO:0007669"/>
    <property type="project" value="TreeGrafter"/>
</dbReference>
<keyword evidence="4" id="KW-0812">Transmembrane</keyword>
<keyword evidence="4" id="KW-0472">Membrane</keyword>
<dbReference type="PROSITE" id="PS51228">
    <property type="entry name" value="ACB_2"/>
    <property type="match status" value="1"/>
</dbReference>
<dbReference type="GO" id="GO:0000062">
    <property type="term" value="F:fatty-acyl-CoA binding"/>
    <property type="evidence" value="ECO:0007669"/>
    <property type="project" value="InterPro"/>
</dbReference>
<dbReference type="InterPro" id="IPR035984">
    <property type="entry name" value="Acyl-CoA-binding_sf"/>
</dbReference>
<protein>
    <submittedName>
        <fullName evidence="6">Acyl-CoA-binding domain-containing protein 3</fullName>
    </submittedName>
</protein>